<sequence>MFAAAFELPTEGLIDLTDVPKNFVFDARSLFSDSKEQVSEGLCNQICVLLRKVQEWSRDVTDAPRVKKTPVKKMVSKKRQATGDAGETCTDVPVSEEQPVADPDDIIEQILIQMDTTAATQGDNTETWFDRAFDKEFATTEQETQDSEEEIIFDIAKNVEEASSSKHHLRSSCHLMIS</sequence>
<accession>A0A2Z7C812</accession>
<evidence type="ECO:0000313" key="2">
    <source>
        <dbReference type="EMBL" id="KZV42986.1"/>
    </source>
</evidence>
<dbReference type="AlphaFoldDB" id="A0A2Z7C812"/>
<protein>
    <submittedName>
        <fullName evidence="2">Uncharacterized protein</fullName>
    </submittedName>
</protein>
<evidence type="ECO:0000256" key="1">
    <source>
        <dbReference type="SAM" id="MobiDB-lite"/>
    </source>
</evidence>
<dbReference type="OrthoDB" id="2011474at2759"/>
<reference evidence="2 3" key="1">
    <citation type="journal article" date="2015" name="Proc. Natl. Acad. Sci. U.S.A.">
        <title>The resurrection genome of Boea hygrometrica: A blueprint for survival of dehydration.</title>
        <authorList>
            <person name="Xiao L."/>
            <person name="Yang G."/>
            <person name="Zhang L."/>
            <person name="Yang X."/>
            <person name="Zhao S."/>
            <person name="Ji Z."/>
            <person name="Zhou Q."/>
            <person name="Hu M."/>
            <person name="Wang Y."/>
            <person name="Chen M."/>
            <person name="Xu Y."/>
            <person name="Jin H."/>
            <person name="Xiao X."/>
            <person name="Hu G."/>
            <person name="Bao F."/>
            <person name="Hu Y."/>
            <person name="Wan P."/>
            <person name="Li L."/>
            <person name="Deng X."/>
            <person name="Kuang T."/>
            <person name="Xiang C."/>
            <person name="Zhu J.K."/>
            <person name="Oliver M.J."/>
            <person name="He Y."/>
        </authorList>
    </citation>
    <scope>NUCLEOTIDE SEQUENCE [LARGE SCALE GENOMIC DNA]</scope>
    <source>
        <strain evidence="3">cv. XS01</strain>
    </source>
</reference>
<name>A0A2Z7C812_9LAMI</name>
<keyword evidence="3" id="KW-1185">Reference proteome</keyword>
<dbReference type="Proteomes" id="UP000250235">
    <property type="component" value="Unassembled WGS sequence"/>
</dbReference>
<feature type="region of interest" description="Disordered" evidence="1">
    <location>
        <begin position="76"/>
        <end position="98"/>
    </location>
</feature>
<gene>
    <name evidence="2" type="ORF">F511_42286</name>
</gene>
<evidence type="ECO:0000313" key="3">
    <source>
        <dbReference type="Proteomes" id="UP000250235"/>
    </source>
</evidence>
<organism evidence="2 3">
    <name type="scientific">Dorcoceras hygrometricum</name>
    <dbReference type="NCBI Taxonomy" id="472368"/>
    <lineage>
        <taxon>Eukaryota</taxon>
        <taxon>Viridiplantae</taxon>
        <taxon>Streptophyta</taxon>
        <taxon>Embryophyta</taxon>
        <taxon>Tracheophyta</taxon>
        <taxon>Spermatophyta</taxon>
        <taxon>Magnoliopsida</taxon>
        <taxon>eudicotyledons</taxon>
        <taxon>Gunneridae</taxon>
        <taxon>Pentapetalae</taxon>
        <taxon>asterids</taxon>
        <taxon>lamiids</taxon>
        <taxon>Lamiales</taxon>
        <taxon>Gesneriaceae</taxon>
        <taxon>Didymocarpoideae</taxon>
        <taxon>Trichosporeae</taxon>
        <taxon>Loxocarpinae</taxon>
        <taxon>Dorcoceras</taxon>
    </lineage>
</organism>
<dbReference type="EMBL" id="KQ998305">
    <property type="protein sequence ID" value="KZV42986.1"/>
    <property type="molecule type" value="Genomic_DNA"/>
</dbReference>
<proteinExistence type="predicted"/>